<sequence>MEHPVVYLPTDVAAAVHVATSVEASPWEAIVTRCPVASRLLSRRPSPSRWHRDGLWGCDSALTKGDTFVAASWQWCQEGRVLAIRACLSLVGLVVCYKPAVQRGFVVLPRLFARCLALKGLSRLEVVSVSWDPRPRDPVEGALRDTSVLKLSGTLRGSECIPSADQTVLSLSRPCVGAEAGARLASRACRLRVPLLAASGGGLVAVVVTTFSSRRFRVFLVSLACTAVLAWLCLAPVGVVGLALGRPVLLVVPASVFSQFRGPILGCQPVMASVCVASRPRGVSRVRSGSACGPSALWRFEVVVLALGAHRRGSSVLDGLQRRLWRHVVVNSSESEHLGGDASFGVPGGGPGGRVVTMVSEPGSTDICVRLPCMMRAHAAGCSCYCVACEASVVARCVRAVGARLALDSLAVVFLVWRMLASQSSEVLLEFFSVGSGGSENRLKVSLRTVPHSFLLLSCHLRLVSLFVSKFSRPCWRTLCVPVARMVCFVLAPGVLLQMVVWVVMLHCGVVLPRLNLGHWVPVGLVRVATEVVLLALARQGVIVVFAPRAAESVLRASCGESFLLAVVLLWPLVHLSCTLFTFAVCGSTMCSCLSVSILRHLELWCIVLYHGGRWYAGLWSWLVSRFSFSLSERSCLAVVPCFGLGPSEVGVLSLTSAVVSVPMWLCVFLVVGMLVPALSSVGAWRVSLATECVADSRGARRDISRGITPVERNLIAARLAVVIRVAVVTWFPVAIGRLSQRAAPSHQGYCCGALPRPDGIAMACGGARVPVLRRVVSVAMAEGYTFVAASWQRCQEGRVLAIHACLSLAGLVVCYKPTVRRGFVVLPRLFARCLALEGLSRLEVVSISWDPILGSLLREHSGLRACSRAEAGARLASRACRLRVPLLATSGGGLVAVVTRASGGSRFGVLSVSWSHSWLPARDGTGVCSFPTSWRVQGSEWCVEGCFRFVPYSVGFCGSRFLLLWPVRDW</sequence>
<gene>
    <name evidence="2" type="ORF">Taro_031281</name>
</gene>
<feature type="transmembrane region" description="Helical" evidence="1">
    <location>
        <begin position="554"/>
        <end position="574"/>
    </location>
</feature>
<evidence type="ECO:0000313" key="2">
    <source>
        <dbReference type="EMBL" id="MQL98572.1"/>
    </source>
</evidence>
<organism evidence="2 3">
    <name type="scientific">Colocasia esculenta</name>
    <name type="common">Wild taro</name>
    <name type="synonym">Arum esculentum</name>
    <dbReference type="NCBI Taxonomy" id="4460"/>
    <lineage>
        <taxon>Eukaryota</taxon>
        <taxon>Viridiplantae</taxon>
        <taxon>Streptophyta</taxon>
        <taxon>Embryophyta</taxon>
        <taxon>Tracheophyta</taxon>
        <taxon>Spermatophyta</taxon>
        <taxon>Magnoliopsida</taxon>
        <taxon>Liliopsida</taxon>
        <taxon>Araceae</taxon>
        <taxon>Aroideae</taxon>
        <taxon>Colocasieae</taxon>
        <taxon>Colocasia</taxon>
    </lineage>
</organism>
<name>A0A843VIH7_COLES</name>
<reference evidence="2" key="1">
    <citation type="submission" date="2017-07" db="EMBL/GenBank/DDBJ databases">
        <title>Taro Niue Genome Assembly and Annotation.</title>
        <authorList>
            <person name="Atibalentja N."/>
            <person name="Keating K."/>
            <person name="Fields C.J."/>
        </authorList>
    </citation>
    <scope>NUCLEOTIDE SEQUENCE</scope>
    <source>
        <strain evidence="2">Niue_2</strain>
        <tissue evidence="2">Leaf</tissue>
    </source>
</reference>
<feature type="transmembrane region" description="Helical" evidence="1">
    <location>
        <begin position="193"/>
        <end position="212"/>
    </location>
</feature>
<keyword evidence="3" id="KW-1185">Reference proteome</keyword>
<keyword evidence="1" id="KW-0472">Membrane</keyword>
<proteinExistence type="predicted"/>
<feature type="transmembrane region" description="Helical" evidence="1">
    <location>
        <begin position="218"/>
        <end position="244"/>
    </location>
</feature>
<feature type="transmembrane region" description="Helical" evidence="1">
    <location>
        <begin position="652"/>
        <end position="676"/>
    </location>
</feature>
<keyword evidence="1" id="KW-1133">Transmembrane helix</keyword>
<keyword evidence="1" id="KW-0812">Transmembrane</keyword>
<evidence type="ECO:0000313" key="3">
    <source>
        <dbReference type="Proteomes" id="UP000652761"/>
    </source>
</evidence>
<evidence type="ECO:0000256" key="1">
    <source>
        <dbReference type="SAM" id="Phobius"/>
    </source>
</evidence>
<feature type="transmembrane region" description="Helical" evidence="1">
    <location>
        <begin position="716"/>
        <end position="736"/>
    </location>
</feature>
<accession>A0A843VIH7</accession>
<comment type="caution">
    <text evidence="2">The sequence shown here is derived from an EMBL/GenBank/DDBJ whole genome shotgun (WGS) entry which is preliminary data.</text>
</comment>
<dbReference type="AlphaFoldDB" id="A0A843VIH7"/>
<dbReference type="EMBL" id="NMUH01002208">
    <property type="protein sequence ID" value="MQL98572.1"/>
    <property type="molecule type" value="Genomic_DNA"/>
</dbReference>
<dbReference type="Proteomes" id="UP000652761">
    <property type="component" value="Unassembled WGS sequence"/>
</dbReference>
<feature type="transmembrane region" description="Helical" evidence="1">
    <location>
        <begin position="483"/>
        <end position="505"/>
    </location>
</feature>
<protein>
    <submittedName>
        <fullName evidence="2">Uncharacterized protein</fullName>
    </submittedName>
</protein>